<dbReference type="RefSeq" id="XP_020912269.1">
    <property type="nucleotide sequence ID" value="XM_021056610.2"/>
</dbReference>
<proteinExistence type="inferred from homology"/>
<dbReference type="InterPro" id="IPR001752">
    <property type="entry name" value="Kinesin_motor_dom"/>
</dbReference>
<dbReference type="SUPFAM" id="SSF57997">
    <property type="entry name" value="Tropomyosin"/>
    <property type="match status" value="1"/>
</dbReference>
<dbReference type="InterPro" id="IPR036961">
    <property type="entry name" value="Kinesin_motor_dom_sf"/>
</dbReference>
<comment type="subcellular location">
    <subcellularLocation>
        <location evidence="1">Cytoplasm</location>
        <location evidence="1">Cytoskeleton</location>
    </subcellularLocation>
</comment>
<feature type="binding site" evidence="5">
    <location>
        <begin position="552"/>
        <end position="559"/>
    </location>
    <ligand>
        <name>ATP</name>
        <dbReference type="ChEBI" id="CHEBI:30616"/>
    </ligand>
</feature>
<dbReference type="PROSITE" id="PS50067">
    <property type="entry name" value="KINESIN_MOTOR_2"/>
    <property type="match status" value="1"/>
</dbReference>
<keyword evidence="4" id="KW-0206">Cytoskeleton</keyword>
<organism evidence="10 11">
    <name type="scientific">Exaiptasia diaphana</name>
    <name type="common">Tropical sea anemone</name>
    <name type="synonym">Aiptasia pulchella</name>
    <dbReference type="NCBI Taxonomy" id="2652724"/>
    <lineage>
        <taxon>Eukaryota</taxon>
        <taxon>Metazoa</taxon>
        <taxon>Cnidaria</taxon>
        <taxon>Anthozoa</taxon>
        <taxon>Hexacorallia</taxon>
        <taxon>Actiniaria</taxon>
        <taxon>Aiptasiidae</taxon>
        <taxon>Exaiptasia</taxon>
    </lineage>
</organism>
<dbReference type="PANTHER" id="PTHR47972">
    <property type="entry name" value="KINESIN-LIKE PROTEIN KLP-3"/>
    <property type="match status" value="1"/>
</dbReference>
<evidence type="ECO:0000256" key="8">
    <source>
        <dbReference type="SAM" id="MobiDB-lite"/>
    </source>
</evidence>
<feature type="compositionally biased region" description="Polar residues" evidence="8">
    <location>
        <begin position="1"/>
        <end position="11"/>
    </location>
</feature>
<dbReference type="OrthoDB" id="3176171at2759"/>
<dbReference type="PRINTS" id="PR00380">
    <property type="entry name" value="KINESINHEAVY"/>
</dbReference>
<evidence type="ECO:0000256" key="7">
    <source>
        <dbReference type="SAM" id="Coils"/>
    </source>
</evidence>
<dbReference type="Gene3D" id="3.40.850.10">
    <property type="entry name" value="Kinesin motor domain"/>
    <property type="match status" value="1"/>
</dbReference>
<dbReference type="FunFam" id="3.40.850.10:FF:000168">
    <property type="entry name" value="Kinesin-like protein"/>
    <property type="match status" value="1"/>
</dbReference>
<sequence length="808" mass="90674">MGNGSSSSRPNTVVVRPAETNQTTFLPERNNHVSVSTTNSSLANGGTSGNSRLTPTCPQYQELDESIEMAASPKVSTRQSFEGDDSRQVRTVECTQNGQQSSEPAEEMVFEVYHSFQNGRDYTVLNNEGTRFYLDSWETGEWQPFPEDWLNFGHIETEARTSTNTDAVSTSDIILDNNNRMEDERMSELDHPLKGKLITYMMDAQCFVHCVFEPSSGAWLKLPLSWELHSPSIKPMISSIQQTIPKWRDQNEILSMLRQCSYDVDETIATYLALNLENDSTWRKKHTHSGSFHGDIGRIQREIQSLRQRVEQLEDQLHVKETELYTQEQQQNNLKTKLEMKESVIAQLEIKMSCLQNNLEDAKAQLDEVASSNDCSIISDEVVRTPTPKRRKINSETVYAAKMSLNGLSKSTQQLKDIFVKERENIQLLLQNAISGIMEFRSTAKYEKEQIAELKKLYHQEALHRRMLYNKVQELRGNIRVFCRCRYDPQAKMAVHFPSEFEVKAQTPSGERTFAFDRVFSPTTTQEKVFEDTLPLITSCVDGYNVCIMAYGQTGSGKTYTMMGPDANPGVNVRSVQELLKLCKQRENVEYTLTVSMLEVYNESLRDLLSDSSTSQLNIIMKGKVVVVTDLTEVQVNSEDSITKIMAKGNANRSVGETKMNTNSSRSHLVLILNVKGVDLVSNSISHGTLTLVDLAGSERISKTEATGQRLVEAAAINKSLSALGQVFTALRTNAMHVPYRNSKLTQLLQGALGGDGKACMFVNISPADYNLSETLSTLNFGSGVKQVQLGKPVQNVKKIAKNRSLMA</sequence>
<dbReference type="PROSITE" id="PS00411">
    <property type="entry name" value="KINESIN_MOTOR_1"/>
    <property type="match status" value="1"/>
</dbReference>
<dbReference type="GO" id="GO:0005874">
    <property type="term" value="C:microtubule"/>
    <property type="evidence" value="ECO:0007669"/>
    <property type="project" value="UniProtKB-KW"/>
</dbReference>
<keyword evidence="11" id="KW-1185">Reference proteome</keyword>
<evidence type="ECO:0000256" key="1">
    <source>
        <dbReference type="ARBA" id="ARBA00004245"/>
    </source>
</evidence>
<dbReference type="GO" id="GO:0005524">
    <property type="term" value="F:ATP binding"/>
    <property type="evidence" value="ECO:0007669"/>
    <property type="project" value="UniProtKB-UniRule"/>
</dbReference>
<keyword evidence="6" id="KW-0493">Microtubule</keyword>
<feature type="compositionally biased region" description="Low complexity" evidence="8">
    <location>
        <begin position="32"/>
        <end position="41"/>
    </location>
</feature>
<evidence type="ECO:0000256" key="3">
    <source>
        <dbReference type="ARBA" id="ARBA00022840"/>
    </source>
</evidence>
<dbReference type="OMA" id="YMFEERV"/>
<dbReference type="AlphaFoldDB" id="A0A913XZJ8"/>
<dbReference type="KEGG" id="epa:110250013"/>
<dbReference type="GeneID" id="110250013"/>
<evidence type="ECO:0000259" key="9">
    <source>
        <dbReference type="PROSITE" id="PS50067"/>
    </source>
</evidence>
<evidence type="ECO:0000256" key="4">
    <source>
        <dbReference type="ARBA" id="ARBA00023212"/>
    </source>
</evidence>
<keyword evidence="4" id="KW-0963">Cytoplasm</keyword>
<reference evidence="10" key="1">
    <citation type="submission" date="2022-11" db="UniProtKB">
        <authorList>
            <consortium name="EnsemblMetazoa"/>
        </authorList>
    </citation>
    <scope>IDENTIFICATION</scope>
</reference>
<dbReference type="EnsemblMetazoa" id="XM_021056610.2">
    <property type="protein sequence ID" value="XP_020912269.1"/>
    <property type="gene ID" value="LOC110250013"/>
</dbReference>
<feature type="coiled-coil region" evidence="7">
    <location>
        <begin position="296"/>
        <end position="372"/>
    </location>
</feature>
<evidence type="ECO:0000313" key="11">
    <source>
        <dbReference type="Proteomes" id="UP000887567"/>
    </source>
</evidence>
<dbReference type="Proteomes" id="UP000887567">
    <property type="component" value="Unplaced"/>
</dbReference>
<feature type="domain" description="Kinesin motor" evidence="9">
    <location>
        <begin position="478"/>
        <end position="788"/>
    </location>
</feature>
<feature type="region of interest" description="Disordered" evidence="8">
    <location>
        <begin position="1"/>
        <end position="53"/>
    </location>
</feature>
<dbReference type="PANTHER" id="PTHR47972:SF65">
    <property type="entry name" value="KINESIN-LIKE PROTEIN"/>
    <property type="match status" value="1"/>
</dbReference>
<evidence type="ECO:0000256" key="2">
    <source>
        <dbReference type="ARBA" id="ARBA00022741"/>
    </source>
</evidence>
<evidence type="ECO:0000256" key="6">
    <source>
        <dbReference type="RuleBase" id="RU000394"/>
    </source>
</evidence>
<evidence type="ECO:0000256" key="5">
    <source>
        <dbReference type="PROSITE-ProRule" id="PRU00283"/>
    </source>
</evidence>
<feature type="compositionally biased region" description="Polar residues" evidence="8">
    <location>
        <begin position="42"/>
        <end position="53"/>
    </location>
</feature>
<comment type="similarity">
    <text evidence="5 6">Belongs to the TRAFAC class myosin-kinesin ATPase superfamily. Kinesin family.</text>
</comment>
<dbReference type="GO" id="GO:0007018">
    <property type="term" value="P:microtubule-based movement"/>
    <property type="evidence" value="ECO:0007669"/>
    <property type="project" value="InterPro"/>
</dbReference>
<accession>A0A913XZJ8</accession>
<keyword evidence="5 6" id="KW-0505">Motor protein</keyword>
<name>A0A913XZJ8_EXADI</name>
<dbReference type="SMART" id="SM00129">
    <property type="entry name" value="KISc"/>
    <property type="match status" value="1"/>
</dbReference>
<keyword evidence="7" id="KW-0175">Coiled coil</keyword>
<dbReference type="SUPFAM" id="SSF52540">
    <property type="entry name" value="P-loop containing nucleoside triphosphate hydrolases"/>
    <property type="match status" value="1"/>
</dbReference>
<dbReference type="GO" id="GO:0008017">
    <property type="term" value="F:microtubule binding"/>
    <property type="evidence" value="ECO:0007669"/>
    <property type="project" value="InterPro"/>
</dbReference>
<dbReference type="InterPro" id="IPR027417">
    <property type="entry name" value="P-loop_NTPase"/>
</dbReference>
<evidence type="ECO:0000313" key="10">
    <source>
        <dbReference type="EnsemblMetazoa" id="XP_020912269.1"/>
    </source>
</evidence>
<dbReference type="GO" id="GO:0003777">
    <property type="term" value="F:microtubule motor activity"/>
    <property type="evidence" value="ECO:0007669"/>
    <property type="project" value="InterPro"/>
</dbReference>
<dbReference type="Pfam" id="PF00225">
    <property type="entry name" value="Kinesin"/>
    <property type="match status" value="1"/>
</dbReference>
<dbReference type="InterPro" id="IPR027640">
    <property type="entry name" value="Kinesin-like_fam"/>
</dbReference>
<dbReference type="InterPro" id="IPR019821">
    <property type="entry name" value="Kinesin_motor_CS"/>
</dbReference>
<keyword evidence="2 5" id="KW-0547">Nucleotide-binding</keyword>
<protein>
    <recommendedName>
        <fullName evidence="6">Kinesin-like protein</fullName>
    </recommendedName>
</protein>
<keyword evidence="3 5" id="KW-0067">ATP-binding</keyword>